<dbReference type="EMBL" id="CM023489">
    <property type="protein sequence ID" value="KAH6921495.1"/>
    <property type="molecule type" value="Genomic_DNA"/>
</dbReference>
<name>A0ACB7RHB5_HYAAI</name>
<evidence type="ECO:0000313" key="1">
    <source>
        <dbReference type="EMBL" id="KAH6921495.1"/>
    </source>
</evidence>
<organism evidence="1 2">
    <name type="scientific">Hyalomma asiaticum</name>
    <name type="common">Tick</name>
    <dbReference type="NCBI Taxonomy" id="266040"/>
    <lineage>
        <taxon>Eukaryota</taxon>
        <taxon>Metazoa</taxon>
        <taxon>Ecdysozoa</taxon>
        <taxon>Arthropoda</taxon>
        <taxon>Chelicerata</taxon>
        <taxon>Arachnida</taxon>
        <taxon>Acari</taxon>
        <taxon>Parasitiformes</taxon>
        <taxon>Ixodida</taxon>
        <taxon>Ixodoidea</taxon>
        <taxon>Ixodidae</taxon>
        <taxon>Hyalomminae</taxon>
        <taxon>Hyalomma</taxon>
    </lineage>
</organism>
<proteinExistence type="predicted"/>
<gene>
    <name evidence="1" type="ORF">HPB50_001976</name>
</gene>
<sequence>METVTEVASTDLPSVVATQGLTCFSLGAAVLLARQQVRHNNYPVAPGGPRFTLLDVAQTILALCSAVLAFLKGIYVLEGKWSLEFMNTSTLRLATSAFAMAVTFVTLLLVFLGRLRRSLPPSGLCCALYGALTVAAIVDMVRFLERINNAEDIHINDVELQRPVIVVSVLLTFTTIGNFVIAGLQDTVFAKSASVKIPPGPKNEDDMSPFGKIIVAALFPLFREQIRGSKDMDSAFPELRRGMRCKDLVTYLNTCITRGKKDVIRRRVFLKSMIGVLWVDVVRVTVCTLAYYGCLFARVPALELLMASSTRGDMTAAAILLVAVSAAEYLVSVYHMDIIIVFGCRMRAMLQGAIFNKAVHMPATMRSTYPTGSVVSLLAVDCGTLAMSMMVFPMPIGGLITLPVVLWLLAERAGTYPTLCCLAWMLVVFVMPFCAFRFQKKFWQRQMKAREERIKSLSDLFASIRTVKMYAWEAALQEMVQRLRNVELSWLFRANLLDGVLDSIYTASTSVVGALRGCM</sequence>
<evidence type="ECO:0000313" key="2">
    <source>
        <dbReference type="Proteomes" id="UP000821845"/>
    </source>
</evidence>
<reference evidence="1" key="1">
    <citation type="submission" date="2020-05" db="EMBL/GenBank/DDBJ databases">
        <title>Large-scale comparative analyses of tick genomes elucidate their genetic diversity and vector capacities.</title>
        <authorList>
            <person name="Jia N."/>
            <person name="Wang J."/>
            <person name="Shi W."/>
            <person name="Du L."/>
            <person name="Sun Y."/>
            <person name="Zhan W."/>
            <person name="Jiang J."/>
            <person name="Wang Q."/>
            <person name="Zhang B."/>
            <person name="Ji P."/>
            <person name="Sakyi L.B."/>
            <person name="Cui X."/>
            <person name="Yuan T."/>
            <person name="Jiang B."/>
            <person name="Yang W."/>
            <person name="Lam T.T.-Y."/>
            <person name="Chang Q."/>
            <person name="Ding S."/>
            <person name="Wang X."/>
            <person name="Zhu J."/>
            <person name="Ruan X."/>
            <person name="Zhao L."/>
            <person name="Wei J."/>
            <person name="Que T."/>
            <person name="Du C."/>
            <person name="Cheng J."/>
            <person name="Dai P."/>
            <person name="Han X."/>
            <person name="Huang E."/>
            <person name="Gao Y."/>
            <person name="Liu J."/>
            <person name="Shao H."/>
            <person name="Ye R."/>
            <person name="Li L."/>
            <person name="Wei W."/>
            <person name="Wang X."/>
            <person name="Wang C."/>
            <person name="Yang T."/>
            <person name="Huo Q."/>
            <person name="Li W."/>
            <person name="Guo W."/>
            <person name="Chen H."/>
            <person name="Zhou L."/>
            <person name="Ni X."/>
            <person name="Tian J."/>
            <person name="Zhou Y."/>
            <person name="Sheng Y."/>
            <person name="Liu T."/>
            <person name="Pan Y."/>
            <person name="Xia L."/>
            <person name="Li J."/>
            <person name="Zhao F."/>
            <person name="Cao W."/>
        </authorList>
    </citation>
    <scope>NUCLEOTIDE SEQUENCE</scope>
    <source>
        <strain evidence="1">Hyas-2018</strain>
    </source>
</reference>
<protein>
    <submittedName>
        <fullName evidence="1">Uncharacterized protein</fullName>
    </submittedName>
</protein>
<dbReference type="Proteomes" id="UP000821845">
    <property type="component" value="Chromosome 9"/>
</dbReference>
<accession>A0ACB7RHB5</accession>
<keyword evidence="2" id="KW-1185">Reference proteome</keyword>
<comment type="caution">
    <text evidence="1">The sequence shown here is derived from an EMBL/GenBank/DDBJ whole genome shotgun (WGS) entry which is preliminary data.</text>
</comment>